<keyword evidence="3" id="KW-1185">Reference proteome</keyword>
<protein>
    <submittedName>
        <fullName evidence="2">(Mediterranean fruit fly) hypothetical protein</fullName>
    </submittedName>
</protein>
<gene>
    <name evidence="2" type="ORF">CCAP1982_LOCUS11848</name>
</gene>
<proteinExistence type="predicted"/>
<feature type="signal peptide" evidence="1">
    <location>
        <begin position="1"/>
        <end position="18"/>
    </location>
</feature>
<sequence length="74" mass="8094">MLKFFTICLLTVFTVATAKPQWLVPSTYTAPVGAIAAPSVALAAPSFVEPYYASYAVTPWWSSYAAYPYAGSYW</sequence>
<dbReference type="Proteomes" id="UP000606786">
    <property type="component" value="Unassembled WGS sequence"/>
</dbReference>
<dbReference type="EMBL" id="CAJHJT010000034">
    <property type="protein sequence ID" value="CAD7003390.1"/>
    <property type="molecule type" value="Genomic_DNA"/>
</dbReference>
<dbReference type="Pfam" id="PF22861">
    <property type="entry name" value="GEO12453p1-like"/>
    <property type="match status" value="1"/>
</dbReference>
<name>A0A811UWT0_CERCA</name>
<keyword evidence="1" id="KW-0732">Signal</keyword>
<evidence type="ECO:0000313" key="2">
    <source>
        <dbReference type="EMBL" id="CAD7003390.1"/>
    </source>
</evidence>
<evidence type="ECO:0000256" key="1">
    <source>
        <dbReference type="SAM" id="SignalP"/>
    </source>
</evidence>
<dbReference type="AlphaFoldDB" id="A0A811UWT0"/>
<accession>A0A811UWT0</accession>
<reference evidence="2" key="1">
    <citation type="submission" date="2020-11" db="EMBL/GenBank/DDBJ databases">
        <authorList>
            <person name="Whitehead M."/>
        </authorList>
    </citation>
    <scope>NUCLEOTIDE SEQUENCE</scope>
    <source>
        <strain evidence="2">EGII</strain>
    </source>
</reference>
<feature type="chain" id="PRO_5032457639" evidence="1">
    <location>
        <begin position="19"/>
        <end position="74"/>
    </location>
</feature>
<organism evidence="2 3">
    <name type="scientific">Ceratitis capitata</name>
    <name type="common">Mediterranean fruit fly</name>
    <name type="synonym">Tephritis capitata</name>
    <dbReference type="NCBI Taxonomy" id="7213"/>
    <lineage>
        <taxon>Eukaryota</taxon>
        <taxon>Metazoa</taxon>
        <taxon>Ecdysozoa</taxon>
        <taxon>Arthropoda</taxon>
        <taxon>Hexapoda</taxon>
        <taxon>Insecta</taxon>
        <taxon>Pterygota</taxon>
        <taxon>Neoptera</taxon>
        <taxon>Endopterygota</taxon>
        <taxon>Diptera</taxon>
        <taxon>Brachycera</taxon>
        <taxon>Muscomorpha</taxon>
        <taxon>Tephritoidea</taxon>
        <taxon>Tephritidae</taxon>
        <taxon>Ceratitis</taxon>
        <taxon>Ceratitis</taxon>
    </lineage>
</organism>
<dbReference type="InterPro" id="IPR054721">
    <property type="entry name" value="GEO12453p1-like"/>
</dbReference>
<comment type="caution">
    <text evidence="2">The sequence shown here is derived from an EMBL/GenBank/DDBJ whole genome shotgun (WGS) entry which is preliminary data.</text>
</comment>
<evidence type="ECO:0000313" key="3">
    <source>
        <dbReference type="Proteomes" id="UP000606786"/>
    </source>
</evidence>